<dbReference type="EMBL" id="CP002130">
    <property type="protein sequence ID" value="AEI89454.1"/>
    <property type="molecule type" value="Genomic_DNA"/>
</dbReference>
<dbReference type="AlphaFoldDB" id="F7XU95"/>
<evidence type="ECO:0000313" key="3">
    <source>
        <dbReference type="Proteomes" id="UP000006639"/>
    </source>
</evidence>
<protein>
    <submittedName>
        <fullName evidence="2">Uncharacterized protein</fullName>
    </submittedName>
</protein>
<sequence length="78" mass="8722">MLLWYSSSVIRASVLKCALPATSFWLLPLSSVTVKSIFPVVFLYFLSSFSTVNSSALNSIFAMMSVCFSFFKRASNLY</sequence>
<evidence type="ECO:0000313" key="2">
    <source>
        <dbReference type="EMBL" id="AEI89454.1"/>
    </source>
</evidence>
<accession>F7XU95</accession>
<proteinExistence type="predicted"/>
<feature type="transmembrane region" description="Helical" evidence="1">
    <location>
        <begin position="21"/>
        <end position="46"/>
    </location>
</feature>
<keyword evidence="3" id="KW-1185">Reference proteome</keyword>
<keyword evidence="1" id="KW-0812">Transmembrane</keyword>
<keyword evidence="1" id="KW-1133">Transmembrane helix</keyword>
<dbReference type="KEGG" id="mmn:midi_01178"/>
<gene>
    <name evidence="2" type="ordered locus">midi_01178</name>
</gene>
<evidence type="ECO:0000256" key="1">
    <source>
        <dbReference type="SAM" id="Phobius"/>
    </source>
</evidence>
<feature type="transmembrane region" description="Helical" evidence="1">
    <location>
        <begin position="52"/>
        <end position="71"/>
    </location>
</feature>
<organism evidence="2 3">
    <name type="scientific">Midichloria mitochondrii (strain IricVA)</name>
    <dbReference type="NCBI Taxonomy" id="696127"/>
    <lineage>
        <taxon>Bacteria</taxon>
        <taxon>Pseudomonadati</taxon>
        <taxon>Pseudomonadota</taxon>
        <taxon>Alphaproteobacteria</taxon>
        <taxon>Rickettsiales</taxon>
        <taxon>Candidatus Midichloriaceae</taxon>
        <taxon>Candidatus Midichloria</taxon>
    </lineage>
</organism>
<dbReference type="Proteomes" id="UP000006639">
    <property type="component" value="Chromosome"/>
</dbReference>
<dbReference type="HOGENOM" id="CLU_2618105_0_0_5"/>
<reference evidence="2 3" key="1">
    <citation type="journal article" date="2011" name="Mol. Biol. Evol.">
        <title>Phylogenomic evidence for the presence of a flagellum and cbb3 oxidase in the free-living mitochondrial ancestor.</title>
        <authorList>
            <person name="Sassera D."/>
            <person name="Lo N."/>
            <person name="Epis S."/>
            <person name="D'Auria G."/>
            <person name="Montagna M."/>
            <person name="Comandatore F."/>
            <person name="Horner D."/>
            <person name="Pereto J."/>
            <person name="Luciano A.M."/>
            <person name="Franciosi F."/>
            <person name="Ferri E."/>
            <person name="Crotti E."/>
            <person name="Bazzocchi C."/>
            <person name="Daffonchio D."/>
            <person name="Sacchi L."/>
            <person name="Moya A."/>
            <person name="Latorre A."/>
            <person name="Bandi C."/>
        </authorList>
    </citation>
    <scope>NUCLEOTIDE SEQUENCE [LARGE SCALE GENOMIC DNA]</scope>
    <source>
        <strain evidence="2 3">IricVA</strain>
    </source>
</reference>
<name>F7XU95_MIDMI</name>
<keyword evidence="1" id="KW-0472">Membrane</keyword>